<name>A0ABT1LV17_9MYCO</name>
<comment type="caution">
    <text evidence="1">The sequence shown here is derived from an EMBL/GenBank/DDBJ whole genome shotgun (WGS) entry which is preliminary data.</text>
</comment>
<proteinExistence type="predicted"/>
<protein>
    <recommendedName>
        <fullName evidence="3">Metallothionein</fullName>
    </recommendedName>
</protein>
<evidence type="ECO:0008006" key="3">
    <source>
        <dbReference type="Google" id="ProtNLM"/>
    </source>
</evidence>
<gene>
    <name evidence="1" type="ORF">NM203_00945</name>
</gene>
<evidence type="ECO:0000313" key="2">
    <source>
        <dbReference type="Proteomes" id="UP001651690"/>
    </source>
</evidence>
<accession>A0ABT1LV17</accession>
<evidence type="ECO:0000313" key="1">
    <source>
        <dbReference type="EMBL" id="MCP9270745.1"/>
    </source>
</evidence>
<reference evidence="1 2" key="1">
    <citation type="submission" date="2022-06" db="EMBL/GenBank/DDBJ databases">
        <title>Mycolicibacterium sp. CAU 1645 isolated from seawater.</title>
        <authorList>
            <person name="Kim W."/>
        </authorList>
    </citation>
    <scope>NUCLEOTIDE SEQUENCE [LARGE SCALE GENOMIC DNA]</scope>
    <source>
        <strain evidence="1 2">CAU 1645</strain>
    </source>
</reference>
<dbReference type="RefSeq" id="WP_255057716.1">
    <property type="nucleotide sequence ID" value="NZ_JANDBD010000001.1"/>
</dbReference>
<sequence>MARLTADGQLEEKVIPNHHYDTPCACGHRHAEHSAFGACHGCAGCDADDDLDREHDHAYQRCTCADFQVACAQIAASA</sequence>
<keyword evidence="2" id="KW-1185">Reference proteome</keyword>
<dbReference type="EMBL" id="JANDBD010000001">
    <property type="protein sequence ID" value="MCP9270745.1"/>
    <property type="molecule type" value="Genomic_DNA"/>
</dbReference>
<organism evidence="1 2">
    <name type="scientific">Mycolicibacterium arenosum</name>
    <dbReference type="NCBI Taxonomy" id="2952157"/>
    <lineage>
        <taxon>Bacteria</taxon>
        <taxon>Bacillati</taxon>
        <taxon>Actinomycetota</taxon>
        <taxon>Actinomycetes</taxon>
        <taxon>Mycobacteriales</taxon>
        <taxon>Mycobacteriaceae</taxon>
        <taxon>Mycolicibacterium</taxon>
    </lineage>
</organism>
<dbReference type="Proteomes" id="UP001651690">
    <property type="component" value="Unassembled WGS sequence"/>
</dbReference>